<gene>
    <name evidence="2" type="ORF">BLA60_04165</name>
</gene>
<dbReference type="Proteomes" id="UP000185696">
    <property type="component" value="Unassembled WGS sequence"/>
</dbReference>
<keyword evidence="1" id="KW-0732">Signal</keyword>
<feature type="chain" id="PRO_5030900515" description="Peptidase inhibitor family I36" evidence="1">
    <location>
        <begin position="19"/>
        <end position="125"/>
    </location>
</feature>
<comment type="caution">
    <text evidence="2">The sequence shown here is derived from an EMBL/GenBank/DDBJ whole genome shotgun (WGS) entry which is preliminary data.</text>
</comment>
<reference evidence="2 3" key="1">
    <citation type="submission" date="2016-12" db="EMBL/GenBank/DDBJ databases">
        <title>The draft genome sequence of Actinophytocola xinjiangensis.</title>
        <authorList>
            <person name="Wang W."/>
            <person name="Yuan L."/>
        </authorList>
    </citation>
    <scope>NUCLEOTIDE SEQUENCE [LARGE SCALE GENOMIC DNA]</scope>
    <source>
        <strain evidence="2 3">CGMCC 4.4663</strain>
    </source>
</reference>
<sequence length="125" mass="13226">MAAVLTAVVPLVSSPAAAAQPDCGERDFCLFAGPRQTGPILFQQTVTVHEDYVELVNVEDVQPPIDPRSARLPGLPEGLACVAVLYTEPHYGGDTQEIPYGYPLDVEALSELTGEQVGTIDADCG</sequence>
<evidence type="ECO:0000313" key="3">
    <source>
        <dbReference type="Proteomes" id="UP000185696"/>
    </source>
</evidence>
<evidence type="ECO:0008006" key="4">
    <source>
        <dbReference type="Google" id="ProtNLM"/>
    </source>
</evidence>
<evidence type="ECO:0000313" key="2">
    <source>
        <dbReference type="EMBL" id="OLF14331.1"/>
    </source>
</evidence>
<dbReference type="AlphaFoldDB" id="A0A7Z0WUJ1"/>
<accession>A0A7Z0WUJ1</accession>
<organism evidence="2 3">
    <name type="scientific">Actinophytocola xinjiangensis</name>
    <dbReference type="NCBI Taxonomy" id="485602"/>
    <lineage>
        <taxon>Bacteria</taxon>
        <taxon>Bacillati</taxon>
        <taxon>Actinomycetota</taxon>
        <taxon>Actinomycetes</taxon>
        <taxon>Pseudonocardiales</taxon>
        <taxon>Pseudonocardiaceae</taxon>
    </lineage>
</organism>
<keyword evidence="3" id="KW-1185">Reference proteome</keyword>
<evidence type="ECO:0000256" key="1">
    <source>
        <dbReference type="SAM" id="SignalP"/>
    </source>
</evidence>
<dbReference type="EMBL" id="MSIF01000001">
    <property type="protein sequence ID" value="OLF14331.1"/>
    <property type="molecule type" value="Genomic_DNA"/>
</dbReference>
<proteinExistence type="predicted"/>
<feature type="signal peptide" evidence="1">
    <location>
        <begin position="1"/>
        <end position="18"/>
    </location>
</feature>
<protein>
    <recommendedName>
        <fullName evidence="4">Peptidase inhibitor family I36</fullName>
    </recommendedName>
</protein>
<name>A0A7Z0WUJ1_9PSEU</name>